<dbReference type="Pfam" id="PF21080">
    <property type="entry name" value="Methyltrans_Mon_1st"/>
    <property type="match status" value="1"/>
</dbReference>
<feature type="domain" description="RdRp catalytic" evidence="27">
    <location>
        <begin position="600"/>
        <end position="786"/>
    </location>
</feature>
<evidence type="ECO:0000313" key="30">
    <source>
        <dbReference type="Proteomes" id="UP000203248"/>
    </source>
</evidence>
<keyword evidence="14" id="KW-0946">Virion</keyword>
<keyword evidence="13" id="KW-0067">ATP-binding</keyword>
<comment type="catalytic activity">
    <reaction evidence="20">
        <text>a 5'-end (5'-triphosphoguanosine)-(2'-O-methyladenylyl)-adenylyl-cytidylyl-adenosine in mRNA + S-adenosyl-L-methionine = a 5'-end (N(7)-methyl 5'-triphosphoguanosine)-(2'-O-methyladenylyl)-adenylyl-cytidylyl-adenosine in mRNA + S-adenosyl-L-homocysteine</text>
        <dbReference type="Rhea" id="RHEA:65440"/>
        <dbReference type="Rhea" id="RHEA-COMP:16798"/>
        <dbReference type="Rhea" id="RHEA-COMP:16801"/>
        <dbReference type="ChEBI" id="CHEBI:57856"/>
        <dbReference type="ChEBI" id="CHEBI:59789"/>
        <dbReference type="ChEBI" id="CHEBI:156482"/>
        <dbReference type="ChEBI" id="CHEBI:156483"/>
    </reaction>
</comment>
<dbReference type="GO" id="GO:0044423">
    <property type="term" value="C:virion component"/>
    <property type="evidence" value="ECO:0007669"/>
    <property type="project" value="UniProtKB-KW"/>
</dbReference>
<evidence type="ECO:0000256" key="17">
    <source>
        <dbReference type="ARBA" id="ARBA00023200"/>
    </source>
</evidence>
<comment type="catalytic activity">
    <reaction evidence="26">
        <text>GTP + H2O = GDP + phosphate + H(+)</text>
        <dbReference type="Rhea" id="RHEA:19669"/>
        <dbReference type="ChEBI" id="CHEBI:15377"/>
        <dbReference type="ChEBI" id="CHEBI:15378"/>
        <dbReference type="ChEBI" id="CHEBI:37565"/>
        <dbReference type="ChEBI" id="CHEBI:43474"/>
        <dbReference type="ChEBI" id="CHEBI:58189"/>
    </reaction>
</comment>
<evidence type="ECO:0000256" key="19">
    <source>
        <dbReference type="ARBA" id="ARBA00024494"/>
    </source>
</evidence>
<evidence type="ECO:0000256" key="16">
    <source>
        <dbReference type="ARBA" id="ARBA00023042"/>
    </source>
</evidence>
<dbReference type="EC" id="2.1.1.375" evidence="21"/>
<evidence type="ECO:0000256" key="15">
    <source>
        <dbReference type="ARBA" id="ARBA00022953"/>
    </source>
</evidence>
<evidence type="ECO:0000256" key="9">
    <source>
        <dbReference type="ARBA" id="ARBA00022691"/>
    </source>
</evidence>
<name>A0A0D3R1A9_9RHAB</name>
<evidence type="ECO:0000256" key="3">
    <source>
        <dbReference type="ARBA" id="ARBA00012494"/>
    </source>
</evidence>
<evidence type="ECO:0000256" key="4">
    <source>
        <dbReference type="ARBA" id="ARBA00012582"/>
    </source>
</evidence>
<evidence type="ECO:0000256" key="22">
    <source>
        <dbReference type="ARBA" id="ARBA00030436"/>
    </source>
</evidence>
<evidence type="ECO:0000256" key="2">
    <source>
        <dbReference type="ARBA" id="ARBA00004328"/>
    </source>
</evidence>
<evidence type="ECO:0000259" key="28">
    <source>
        <dbReference type="PROSITE" id="PS51590"/>
    </source>
</evidence>
<keyword evidence="16" id="KW-0506">mRNA capping</keyword>
<dbReference type="EC" id="2.7.7.48" evidence="3"/>
<dbReference type="Proteomes" id="UP000203248">
    <property type="component" value="Segment"/>
</dbReference>
<dbReference type="InterPro" id="IPR026890">
    <property type="entry name" value="Mononeg_mRNAcap"/>
</dbReference>
<evidence type="ECO:0000256" key="14">
    <source>
        <dbReference type="ARBA" id="ARBA00022844"/>
    </source>
</evidence>
<dbReference type="GO" id="GO:0003924">
    <property type="term" value="F:GTPase activity"/>
    <property type="evidence" value="ECO:0007669"/>
    <property type="project" value="RHEA"/>
</dbReference>
<dbReference type="GO" id="GO:0003968">
    <property type="term" value="F:RNA-directed RNA polymerase activity"/>
    <property type="evidence" value="ECO:0007669"/>
    <property type="project" value="UniProtKB-KW"/>
</dbReference>
<sequence length="2098" mass="243485">MFKPDEFDINETENVYELSDDDLRKCNSKKTDLPSISRYDYNLDSPIIIDKIVSFFDYLHGRKTIQLYNDVEFKKYEIWLKSEKVNVKDIISPKNLSTIYEKMIINDWKVTDDWKSILIQTLKDQDLTEEIFNSFKLYLFEKQSGVNKTTNLTGNINIMGTKFLFLHKLVILMNNCCCARGKRLGELFGFYFHNLKNHKIPRCEDHYYRGYHEILEKILITKDFIFFGKTNTIVSRDHILMFKDIILNRMNTFISNHIYEDYDLNDKLSKWLNAGDKCIINYGNDGYKIIKMIEPICNNIMSEIGNTLIEEFPSFPTFNEFINGEMTTLIREYPISEEFLRLTNSGSLKEVICKFGCYRFFGHPIINYLKGLEDLYELTHKIKNIDEKFIDKLASDMAYMVLEKKFREDKIWYIDELPKGHLLYEFRRDQIWPSAYIINTFGDNWHNLPLTKCFEIPEFIDPSELYSDKAHSLQLNELIDHIKNNNKKPIPTRRVLTTLLHTENINWIDFLKKINDEGFDVNDLIIGLRAKERELKEGGRFFALMSWVLRNYFVVTEYLIKLHFIPLFEGLTMADDMNMVITKMIGKTAGQDKESCKKIITVANHLDYMKWNSNQRGESNNKIFRVLGEFLGMPKLIERTHEVFENSFIYFVNRPDLMTVRDGKIVNSTSHKVCWQGQLGGLEGLRQKGWTISSMLMLNRLPKRRNTMIRTLAQGDNQIVLTTYRPRIWTTENDRKTIYEEIKLNNNEIMKEVSKGAVKMGLEIKKEECMQSIGFLNYGKVLIIKGVIYPIISKRIARISSISNDQVPTMANILSTVSSCILSISHFSVNIEPILKMYGFFFPLLRNIWEQYDCILGDTVSDIVPTKSDERREYMIKMMFLDPSLGGVCGMSLNRYLIRSFPDPVTEGLSFWKIVYEHTEDKMIRDLCISFGRPKLADYKHSHFRKLLENPSSLNLPGAMSPVLVLKEQILLEMIEERHNFKNKIVKQSIDFYCEQNENIIRWLSDLHPWYPKFISEFYSATFIGIVQSHIGMFQNARTIRNVMKGKIAEGFDKIMVNSEIDTIKQSISKTGYKGRDIWRCSTERADQLRREGWGRIIYGVTVVHPSEMYGLTGLGNISCDFCILGEEEFITTIVPKGFPKEMSNRGQYPSYLGSKTSESTSLVNPWEKESKIPLIRRAAHLRVAIGWFTDPQSYVASAIYENLLKLTGEEWKGNQSESFGRTGTSQHRYGCSRQSQGGYCAQNPVLSSHMITTTDTMGEIAKINCDFMYQASMLYCQFLTYERYKNCENHITVHHHIRCKGCIREIEEVEITAAREIVLPDVSDTIKSWLPPNCNFTEVKSLIEVSKIDVDDLKVEVLHVNAGKCVGFLYSQGKFERLKTYDESALFPLSLKGKINPIMFCRGIIIGVVYSCVLFLISRRMLNNKGSVKIMIESLGNYILKSLSTDKAFISLSLNGEIEFYLSTIPHKIPPSYPSNNNDLGLILESGLKLILTRYLDKIYLDKDIKRQSIIVYPEMNDAESISSYGIGREILNILCKNDPPRKTQMNKIREMKSLMLEIGKSDTCSNWLQEKYKITVISSEVRHALKLHPHKYEKPMESLNWGNEYKGEIDYIPLSGTTKEDHLVINQPPRIRNPLLSSIRTGMLATGSHYKIRTILKHFHLDVRDALCGGDGSGGICAMIMRTYTNSRTIFNSLMDIAGEDLRGCKPSPPSAIVSASKDPTRCVNLYTCWEKPSDLSKDETWSYFLHLKKNHNLSINLMTFDMQVTEEEIQDDIDANFIKYGLPILENTCLVIYKTYIHRLLKPNNFIDKIWPHFENVYLARTNLSSSHTSEIYILMKNIQTININSRVDWGDCQRWIQNSYCYKSCREELDRGRTLIGQDLDVGIPTQLLSDPAQDLVNCFQSLGITNRVSLIIGKTIKSNIKSSQINVCTSACNILIYNVNNPDNTLRYVPSNTDVENIGTLFCGFGLYISLMMNDFRLYQVVIWIINTYFWVWYDRGLLSLRSAKYQKTVKLNQRISPIQHICRSLLRMCNKYEDKQKKSKDFFYHLFRSDFNEEFIDNKIQFFNSVNNFVRPEYVITLDECKEEISELTYMD</sequence>
<evidence type="ECO:0000256" key="7">
    <source>
        <dbReference type="ARBA" id="ARBA00022664"/>
    </source>
</evidence>
<protein>
    <recommendedName>
        <fullName evidence="23">Replicase</fullName>
        <ecNumber evidence="21">2.1.1.375</ecNumber>
        <ecNumber evidence="3">2.7.7.48</ecNumber>
        <ecNumber evidence="4">2.7.7.88</ecNumber>
    </recommendedName>
    <alternativeName>
        <fullName evidence="22">Transcriptase</fullName>
    </alternativeName>
</protein>
<keyword evidence="18" id="KW-0511">Multifunctional enzyme</keyword>
<evidence type="ECO:0000256" key="21">
    <source>
        <dbReference type="ARBA" id="ARBA00026099"/>
    </source>
</evidence>
<dbReference type="KEGG" id="vg:37627539"/>
<evidence type="ECO:0000256" key="10">
    <source>
        <dbReference type="ARBA" id="ARBA00022695"/>
    </source>
</evidence>
<keyword evidence="9" id="KW-0949">S-adenosyl-L-methionine</keyword>
<keyword evidence="8" id="KW-0808">Transferase</keyword>
<proteinExistence type="predicted"/>
<comment type="subcellular location">
    <subcellularLocation>
        <location evidence="1">Host cytoplasm</location>
    </subcellularLocation>
    <subcellularLocation>
        <location evidence="2">Virion</location>
    </subcellularLocation>
</comment>
<evidence type="ECO:0000256" key="25">
    <source>
        <dbReference type="ARBA" id="ARBA00047370"/>
    </source>
</evidence>
<evidence type="ECO:0000259" key="27">
    <source>
        <dbReference type="PROSITE" id="PS50526"/>
    </source>
</evidence>
<dbReference type="GO" id="GO:0005524">
    <property type="term" value="F:ATP binding"/>
    <property type="evidence" value="ECO:0007669"/>
    <property type="project" value="UniProtKB-KW"/>
</dbReference>
<dbReference type="InterPro" id="IPR025786">
    <property type="entry name" value="Mononega_L_MeTrfase"/>
</dbReference>
<reference evidence="29 30" key="1">
    <citation type="journal article" date="2015" name="PLoS Pathog.">
        <title>Evolution of genome size and complexity in the rhabdoviridae.</title>
        <authorList>
            <person name="Walker P.J."/>
            <person name="Firth C."/>
            <person name="Widen S.G."/>
            <person name="Blasdell K.R."/>
            <person name="Guzman H."/>
            <person name="Wood T.G."/>
            <person name="Paradkar P.N."/>
            <person name="Holmes E.C."/>
            <person name="Tesh R.B."/>
            <person name="Vasilakis N."/>
        </authorList>
    </citation>
    <scope>NUCLEOTIDE SEQUENCE [LARGE SCALE GENOMIC DNA]</scope>
    <source>
        <strain evidence="29 30">BeAn303197</strain>
    </source>
</reference>
<evidence type="ECO:0000256" key="26">
    <source>
        <dbReference type="ARBA" id="ARBA00048548"/>
    </source>
</evidence>
<comment type="catalytic activity">
    <reaction evidence="25">
        <text>a 5'-end (5'-triphosphoguanosine)-adenylyl-adenylyl-cytidylyl-adenosine in mRNA + 2 S-adenosyl-L-methionine = a 5'-end (N(7)-methyl 5'-triphosphoguanosine)-(2'-O-methyladenylyl)-adenylyl-cytidylyl-adenosine in mRNA + 2 S-adenosyl-L-homocysteine + H(+)</text>
        <dbReference type="Rhea" id="RHEA:65376"/>
        <dbReference type="Rhea" id="RHEA-COMP:16797"/>
        <dbReference type="Rhea" id="RHEA-COMP:16798"/>
        <dbReference type="ChEBI" id="CHEBI:15378"/>
        <dbReference type="ChEBI" id="CHEBI:57856"/>
        <dbReference type="ChEBI" id="CHEBI:59789"/>
        <dbReference type="ChEBI" id="CHEBI:156483"/>
        <dbReference type="ChEBI" id="CHEBI:156484"/>
        <dbReference type="EC" id="2.1.1.375"/>
    </reaction>
</comment>
<keyword evidence="10" id="KW-0548">Nucleotidyltransferase</keyword>
<evidence type="ECO:0000256" key="12">
    <source>
        <dbReference type="ARBA" id="ARBA00022801"/>
    </source>
</evidence>
<dbReference type="Pfam" id="PF14318">
    <property type="entry name" value="Mononeg_mRNAcap"/>
    <property type="match status" value="1"/>
</dbReference>
<keyword evidence="17" id="KW-1035">Host cytoplasm</keyword>
<accession>A0A0D3R1A9</accession>
<evidence type="ECO:0000256" key="11">
    <source>
        <dbReference type="ARBA" id="ARBA00022741"/>
    </source>
</evidence>
<dbReference type="Pfam" id="PF00946">
    <property type="entry name" value="Mononeg_RNA_pol"/>
    <property type="match status" value="1"/>
</dbReference>
<keyword evidence="6" id="KW-0489">Methyltransferase</keyword>
<dbReference type="InterPro" id="IPR048397">
    <property type="entry name" value="Methyltrans_Mon_CD"/>
</dbReference>
<comment type="catalytic activity">
    <reaction evidence="24">
        <text>a 5'-end (5'-triphosphoguanosine)-adenylyl-adenylyl-cytidylyl-adenosine in mRNA + S-adenosyl-L-methionine = a 5'-end (5'-triphosphoguanosine)-(2'-O-methyladenylyl)-adenylyl-cytidylyl-adenosine in mRNA + S-adenosyl-L-homocysteine + H(+)</text>
        <dbReference type="Rhea" id="RHEA:65380"/>
        <dbReference type="Rhea" id="RHEA-COMP:16797"/>
        <dbReference type="Rhea" id="RHEA-COMP:16801"/>
        <dbReference type="ChEBI" id="CHEBI:15378"/>
        <dbReference type="ChEBI" id="CHEBI:57856"/>
        <dbReference type="ChEBI" id="CHEBI:59789"/>
        <dbReference type="ChEBI" id="CHEBI:156482"/>
        <dbReference type="ChEBI" id="CHEBI:156484"/>
    </reaction>
</comment>
<feature type="domain" description="Mononegavirus-type SAM-dependent 2'-O-MTase" evidence="28">
    <location>
        <begin position="1642"/>
        <end position="1838"/>
    </location>
</feature>
<evidence type="ECO:0000256" key="13">
    <source>
        <dbReference type="ARBA" id="ARBA00022840"/>
    </source>
</evidence>
<dbReference type="Pfam" id="PF14314">
    <property type="entry name" value="Methyltrans_Mon_2nd"/>
    <property type="match status" value="1"/>
</dbReference>
<evidence type="ECO:0000256" key="1">
    <source>
        <dbReference type="ARBA" id="ARBA00004192"/>
    </source>
</evidence>
<evidence type="ECO:0000256" key="23">
    <source>
        <dbReference type="ARBA" id="ARBA00031012"/>
    </source>
</evidence>
<dbReference type="GeneID" id="37627539"/>
<dbReference type="InterPro" id="IPR014023">
    <property type="entry name" value="Mononeg_RNA_pol_cat"/>
</dbReference>
<dbReference type="InterPro" id="IPR039736">
    <property type="entry name" value="L_poly_C"/>
</dbReference>
<evidence type="ECO:0000256" key="20">
    <source>
        <dbReference type="ARBA" id="ARBA00024499"/>
    </source>
</evidence>
<dbReference type="EC" id="2.7.7.88" evidence="4"/>
<evidence type="ECO:0000256" key="6">
    <source>
        <dbReference type="ARBA" id="ARBA00022603"/>
    </source>
</evidence>
<comment type="catalytic activity">
    <reaction evidence="19">
        <text>a 5'-end triphospho-adenylyl-adenylyl-cytidylyl-adenosine in mRNA + GDP + H(+) = a 5'-end (5'-triphosphoguanosine)-adenylyl-adenylyl-cytidylyl-adenosine in mRNA + diphosphate</text>
        <dbReference type="Rhea" id="RHEA:65436"/>
        <dbReference type="Rhea" id="RHEA-COMP:16797"/>
        <dbReference type="Rhea" id="RHEA-COMP:16799"/>
        <dbReference type="ChEBI" id="CHEBI:15378"/>
        <dbReference type="ChEBI" id="CHEBI:33019"/>
        <dbReference type="ChEBI" id="CHEBI:58189"/>
        <dbReference type="ChEBI" id="CHEBI:156484"/>
        <dbReference type="ChEBI" id="CHEBI:156503"/>
        <dbReference type="EC" id="2.7.7.88"/>
    </reaction>
</comment>
<evidence type="ECO:0000256" key="8">
    <source>
        <dbReference type="ARBA" id="ARBA00022679"/>
    </source>
</evidence>
<organism evidence="29 30">
    <name type="scientific">Sena Madureira virus</name>
    <dbReference type="NCBI Taxonomy" id="1272957"/>
    <lineage>
        <taxon>Viruses</taxon>
        <taxon>Riboviria</taxon>
        <taxon>Orthornavirae</taxon>
        <taxon>Negarnaviricota</taxon>
        <taxon>Haploviricotina</taxon>
        <taxon>Monjiviricetes</taxon>
        <taxon>Mononegavirales</taxon>
        <taxon>Rhabdoviridae</taxon>
        <taxon>Alpharhabdovirinae</taxon>
        <taxon>Sripuvirus</taxon>
        <taxon>Sripuvirus madureira</taxon>
    </lineage>
</organism>
<dbReference type="GO" id="GO:0030430">
    <property type="term" value="C:host cell cytoplasm"/>
    <property type="evidence" value="ECO:0007669"/>
    <property type="project" value="UniProtKB-SubCell"/>
</dbReference>
<keyword evidence="12" id="KW-0378">Hydrolase</keyword>
<dbReference type="PROSITE" id="PS50526">
    <property type="entry name" value="RDRP_SSRNA_NEG_NONSEG"/>
    <property type="match status" value="1"/>
</dbReference>
<dbReference type="PROSITE" id="PS51590">
    <property type="entry name" value="SAM_MT_MNV_L"/>
    <property type="match status" value="1"/>
</dbReference>
<keyword evidence="5" id="KW-0696">RNA-directed RNA polymerase</keyword>
<keyword evidence="15" id="KW-0693">Viral RNA replication</keyword>
<evidence type="ECO:0000313" key="29">
    <source>
        <dbReference type="EMBL" id="AJR28438.1"/>
    </source>
</evidence>
<dbReference type="EMBL" id="KM205004">
    <property type="protein sequence ID" value="AJR28438.1"/>
    <property type="molecule type" value="Viral_cRNA"/>
</dbReference>
<dbReference type="NCBIfam" id="TIGR04198">
    <property type="entry name" value="paramyx_RNAcap"/>
    <property type="match status" value="1"/>
</dbReference>
<dbReference type="InterPro" id="IPR039530">
    <property type="entry name" value="L_methyltransferase_rhabdo"/>
</dbReference>
<dbReference type="GO" id="GO:0004482">
    <property type="term" value="F:mRNA 5'-cap (guanine-N7-)-methyltransferase activity"/>
    <property type="evidence" value="ECO:0007669"/>
    <property type="project" value="InterPro"/>
</dbReference>
<keyword evidence="30" id="KW-1185">Reference proteome</keyword>
<evidence type="ECO:0000256" key="5">
    <source>
        <dbReference type="ARBA" id="ARBA00022484"/>
    </source>
</evidence>
<keyword evidence="11" id="KW-0547">Nucleotide-binding</keyword>
<evidence type="ECO:0000256" key="24">
    <source>
        <dbReference type="ARBA" id="ARBA00047332"/>
    </source>
</evidence>
<keyword evidence="7" id="KW-0507">mRNA processing</keyword>
<dbReference type="RefSeq" id="YP_009362110.1">
    <property type="nucleotide sequence ID" value="NC_034529.1"/>
</dbReference>
<evidence type="ECO:0000256" key="18">
    <source>
        <dbReference type="ARBA" id="ARBA00023268"/>
    </source>
</evidence>